<dbReference type="InterPro" id="IPR046346">
    <property type="entry name" value="Aminoacid_DH-like_N_sf"/>
</dbReference>
<comment type="caution">
    <text evidence="5">The sequence shown here is derived from an EMBL/GenBank/DDBJ whole genome shotgun (WGS) entry which is preliminary data.</text>
</comment>
<dbReference type="RefSeq" id="WP_120187433.1">
    <property type="nucleotide sequence ID" value="NZ_RAQM01000011.1"/>
</dbReference>
<sequence length="253" mass="29207">MTEKENKHLYALVGKNISYSFSRGYFTKKFEKLDLEDHKYINFDIQSIHELPQKIKENKKRLKGMNVTIPYKLEVFNFLDRIDKKALKVGAVNTIKISKKGRLKGYNTDVYGFKKSLKPLLKKNHKKALILGTGGASKAVAFVFETLEIKYKQVSRTPEGKKQISYSDITEEMMSSYHLIVNCTPLGTHPNIENCPDIPYEFISSKHLLYDLIYNPTETTFLKKGKEKGATIKNGLEMLELQAEKAWEIWNED</sequence>
<dbReference type="GO" id="GO:0004764">
    <property type="term" value="F:shikimate 3-dehydrogenase (NADP+) activity"/>
    <property type="evidence" value="ECO:0007669"/>
    <property type="project" value="InterPro"/>
</dbReference>
<dbReference type="GO" id="GO:0050661">
    <property type="term" value="F:NADP binding"/>
    <property type="evidence" value="ECO:0007669"/>
    <property type="project" value="TreeGrafter"/>
</dbReference>
<dbReference type="AlphaFoldDB" id="A0A420DYX3"/>
<accession>A0A420DYX3</accession>
<dbReference type="GO" id="GO:0009423">
    <property type="term" value="P:chorismate biosynthetic process"/>
    <property type="evidence" value="ECO:0007669"/>
    <property type="project" value="TreeGrafter"/>
</dbReference>
<dbReference type="Proteomes" id="UP000285780">
    <property type="component" value="Unassembled WGS sequence"/>
</dbReference>
<comment type="pathway">
    <text evidence="1">Metabolic intermediate biosynthesis; chorismate biosynthesis; chorismate from D-erythrose 4-phosphate and phosphoenolpyruvate: step 4/7.</text>
</comment>
<dbReference type="GO" id="GO:0005829">
    <property type="term" value="C:cytosol"/>
    <property type="evidence" value="ECO:0007669"/>
    <property type="project" value="TreeGrafter"/>
</dbReference>
<keyword evidence="3" id="KW-0057">Aromatic amino acid biosynthesis</keyword>
<dbReference type="Gene3D" id="3.40.50.10860">
    <property type="entry name" value="Leucine Dehydrogenase, chain A, domain 1"/>
    <property type="match status" value="1"/>
</dbReference>
<feature type="domain" description="Shikimate dehydrogenase substrate binding N-terminal" evidence="4">
    <location>
        <begin position="12"/>
        <end position="95"/>
    </location>
</feature>
<dbReference type="InterPro" id="IPR022893">
    <property type="entry name" value="Shikimate_DH_fam"/>
</dbReference>
<dbReference type="GO" id="GO:0009073">
    <property type="term" value="P:aromatic amino acid family biosynthetic process"/>
    <property type="evidence" value="ECO:0007669"/>
    <property type="project" value="UniProtKB-KW"/>
</dbReference>
<dbReference type="Gene3D" id="3.40.50.720">
    <property type="entry name" value="NAD(P)-binding Rossmann-like Domain"/>
    <property type="match status" value="1"/>
</dbReference>
<dbReference type="EMBL" id="RAQM01000011">
    <property type="protein sequence ID" value="RKF02993.1"/>
    <property type="molecule type" value="Genomic_DNA"/>
</dbReference>
<keyword evidence="2" id="KW-0560">Oxidoreductase</keyword>
<organism evidence="5 6">
    <name type="scientific">Tenacibaculum lutimaris</name>
    <dbReference type="NCBI Taxonomy" id="285258"/>
    <lineage>
        <taxon>Bacteria</taxon>
        <taxon>Pseudomonadati</taxon>
        <taxon>Bacteroidota</taxon>
        <taxon>Flavobacteriia</taxon>
        <taxon>Flavobacteriales</taxon>
        <taxon>Flavobacteriaceae</taxon>
        <taxon>Tenacibaculum</taxon>
    </lineage>
</organism>
<keyword evidence="3" id="KW-0028">Amino-acid biosynthesis</keyword>
<dbReference type="SUPFAM" id="SSF53223">
    <property type="entry name" value="Aminoacid dehydrogenase-like, N-terminal domain"/>
    <property type="match status" value="1"/>
</dbReference>
<dbReference type="CDD" id="cd01065">
    <property type="entry name" value="NAD_bind_Shikimate_DH"/>
    <property type="match status" value="1"/>
</dbReference>
<gene>
    <name evidence="5" type="ORF">C8N26_2366</name>
</gene>
<dbReference type="InterPro" id="IPR036291">
    <property type="entry name" value="NAD(P)-bd_dom_sf"/>
</dbReference>
<protein>
    <submittedName>
        <fullName evidence="5">Shikimate dehydrogenase</fullName>
    </submittedName>
</protein>
<evidence type="ECO:0000256" key="3">
    <source>
        <dbReference type="ARBA" id="ARBA00023141"/>
    </source>
</evidence>
<evidence type="ECO:0000313" key="6">
    <source>
        <dbReference type="Proteomes" id="UP000285780"/>
    </source>
</evidence>
<evidence type="ECO:0000259" key="4">
    <source>
        <dbReference type="Pfam" id="PF08501"/>
    </source>
</evidence>
<evidence type="ECO:0000256" key="1">
    <source>
        <dbReference type="ARBA" id="ARBA00004871"/>
    </source>
</evidence>
<evidence type="ECO:0000313" key="5">
    <source>
        <dbReference type="EMBL" id="RKF02993.1"/>
    </source>
</evidence>
<dbReference type="InterPro" id="IPR013708">
    <property type="entry name" value="Shikimate_DH-bd_N"/>
</dbReference>
<reference evidence="5 6" key="1">
    <citation type="submission" date="2018-09" db="EMBL/GenBank/DDBJ databases">
        <title>Genomic Encyclopedia of Archaeal and Bacterial Type Strains, Phase II (KMG-II): from individual species to whole genera.</title>
        <authorList>
            <person name="Goeker M."/>
        </authorList>
    </citation>
    <scope>NUCLEOTIDE SEQUENCE [LARGE SCALE GENOMIC DNA]</scope>
    <source>
        <strain evidence="5 6">DSM 16505</strain>
    </source>
</reference>
<keyword evidence="6" id="KW-1185">Reference proteome</keyword>
<evidence type="ECO:0000256" key="2">
    <source>
        <dbReference type="ARBA" id="ARBA00023002"/>
    </source>
</evidence>
<dbReference type="PANTHER" id="PTHR21089:SF1">
    <property type="entry name" value="BIFUNCTIONAL 3-DEHYDROQUINATE DEHYDRATASE_SHIKIMATE DEHYDROGENASE, CHLOROPLASTIC"/>
    <property type="match status" value="1"/>
</dbReference>
<dbReference type="SUPFAM" id="SSF51735">
    <property type="entry name" value="NAD(P)-binding Rossmann-fold domains"/>
    <property type="match status" value="1"/>
</dbReference>
<proteinExistence type="predicted"/>
<dbReference type="Pfam" id="PF08501">
    <property type="entry name" value="Shikimate_dh_N"/>
    <property type="match status" value="1"/>
</dbReference>
<dbReference type="GO" id="GO:0019632">
    <property type="term" value="P:shikimate metabolic process"/>
    <property type="evidence" value="ECO:0007669"/>
    <property type="project" value="TreeGrafter"/>
</dbReference>
<dbReference type="PANTHER" id="PTHR21089">
    <property type="entry name" value="SHIKIMATE DEHYDROGENASE"/>
    <property type="match status" value="1"/>
</dbReference>
<name>A0A420DYX3_9FLAO</name>